<feature type="transmembrane region" description="Helical" evidence="7">
    <location>
        <begin position="231"/>
        <end position="249"/>
    </location>
</feature>
<feature type="transmembrane region" description="Helical" evidence="7">
    <location>
        <begin position="47"/>
        <end position="66"/>
    </location>
</feature>
<dbReference type="Proteomes" id="UP000253817">
    <property type="component" value="Unassembled WGS sequence"/>
</dbReference>
<dbReference type="InterPro" id="IPR052049">
    <property type="entry name" value="Electron_transfer_protein"/>
</dbReference>
<keyword evidence="4 7" id="KW-0812">Transmembrane</keyword>
<feature type="transmembrane region" description="Helical" evidence="7">
    <location>
        <begin position="114"/>
        <end position="135"/>
    </location>
</feature>
<comment type="caution">
    <text evidence="8">The sequence shown here is derived from an EMBL/GenBank/DDBJ whole genome shotgun (WGS) entry which is preliminary data.</text>
</comment>
<sequence>MFNMLTTCYLFLGGTGAGALAVLCVLECARALRGRALELPEEFFARCWPVCVVALAVGILCLLADLGRPDRLLLLVTSPVPSAIAIGAFALVVALGCAVAFAVLALFDNVRAGRAVVVGLAVAGFASAAVTAAYTGVLLQSLAAVLFWQSPLLPLVFVLSSASCGIACAFLAAAFVETRHPHMRPLVWLARADGGIVLAEAGCLAAYVLLALAGDGTARAAQALVFGDMGAVFWGVLVVGGLAVPLALERFLTHGNSRTQLLWIAALLLVGGFALRFCIVGAGAYDVTQMPEGLYGLTMLEQLG</sequence>
<feature type="transmembrane region" description="Helical" evidence="7">
    <location>
        <begin position="6"/>
        <end position="26"/>
    </location>
</feature>
<gene>
    <name evidence="8" type="ORF">C1876_04660</name>
</gene>
<dbReference type="InterPro" id="IPR005614">
    <property type="entry name" value="NrfD-like"/>
</dbReference>
<keyword evidence="5 7" id="KW-1133">Transmembrane helix</keyword>
<dbReference type="EMBL" id="PPTT01000006">
    <property type="protein sequence ID" value="RDB70092.1"/>
    <property type="molecule type" value="Genomic_DNA"/>
</dbReference>
<dbReference type="Pfam" id="PF03916">
    <property type="entry name" value="NrfD"/>
    <property type="match status" value="1"/>
</dbReference>
<accession>A0ABX9HKT7</accession>
<evidence type="ECO:0000256" key="3">
    <source>
        <dbReference type="ARBA" id="ARBA00022475"/>
    </source>
</evidence>
<evidence type="ECO:0000313" key="9">
    <source>
        <dbReference type="Proteomes" id="UP000253817"/>
    </source>
</evidence>
<feature type="transmembrane region" description="Helical" evidence="7">
    <location>
        <begin position="155"/>
        <end position="176"/>
    </location>
</feature>
<keyword evidence="3" id="KW-1003">Cell membrane</keyword>
<evidence type="ECO:0000256" key="6">
    <source>
        <dbReference type="ARBA" id="ARBA00023136"/>
    </source>
</evidence>
<evidence type="ECO:0000256" key="4">
    <source>
        <dbReference type="ARBA" id="ARBA00022692"/>
    </source>
</evidence>
<feature type="transmembrane region" description="Helical" evidence="7">
    <location>
        <begin position="261"/>
        <end position="285"/>
    </location>
</feature>
<keyword evidence="6 7" id="KW-0472">Membrane</keyword>
<dbReference type="RefSeq" id="WP_114545560.1">
    <property type="nucleotide sequence ID" value="NZ_PPTT01000006.1"/>
</dbReference>
<dbReference type="PANTHER" id="PTHR34856:SF2">
    <property type="entry name" value="PROTEIN NRFD"/>
    <property type="match status" value="1"/>
</dbReference>
<dbReference type="Gene3D" id="1.20.1630.10">
    <property type="entry name" value="Formate dehydrogenase/DMSO reductase domain"/>
    <property type="match status" value="1"/>
</dbReference>
<dbReference type="PANTHER" id="PTHR34856">
    <property type="entry name" value="PROTEIN NRFD"/>
    <property type="match status" value="1"/>
</dbReference>
<reference evidence="8 9" key="1">
    <citation type="journal article" date="2018" name="Elife">
        <title>Discovery and characterization of a prevalent human gut bacterial enzyme sufficient for the inactivation of a family of plant toxins.</title>
        <authorList>
            <person name="Koppel N."/>
            <person name="Bisanz J.E."/>
            <person name="Pandelia M.E."/>
            <person name="Turnbaugh P.J."/>
            <person name="Balskus E.P."/>
        </authorList>
    </citation>
    <scope>NUCLEOTIDE SEQUENCE [LARGE SCALE GENOMIC DNA]</scope>
    <source>
        <strain evidence="8 9">DSM 16107</strain>
    </source>
</reference>
<keyword evidence="9" id="KW-1185">Reference proteome</keyword>
<name>A0ABX9HKT7_9ACTN</name>
<evidence type="ECO:0000256" key="2">
    <source>
        <dbReference type="ARBA" id="ARBA00008929"/>
    </source>
</evidence>
<feature type="transmembrane region" description="Helical" evidence="7">
    <location>
        <begin position="188"/>
        <end position="211"/>
    </location>
</feature>
<organism evidence="8 9">
    <name type="scientific">Eggerthella sinensis</name>
    <dbReference type="NCBI Taxonomy" id="242230"/>
    <lineage>
        <taxon>Bacteria</taxon>
        <taxon>Bacillati</taxon>
        <taxon>Actinomycetota</taxon>
        <taxon>Coriobacteriia</taxon>
        <taxon>Eggerthellales</taxon>
        <taxon>Eggerthellaceae</taxon>
        <taxon>Eggerthella</taxon>
    </lineage>
</organism>
<evidence type="ECO:0000256" key="1">
    <source>
        <dbReference type="ARBA" id="ARBA00004651"/>
    </source>
</evidence>
<feature type="transmembrane region" description="Helical" evidence="7">
    <location>
        <begin position="86"/>
        <end position="107"/>
    </location>
</feature>
<evidence type="ECO:0000256" key="5">
    <source>
        <dbReference type="ARBA" id="ARBA00022989"/>
    </source>
</evidence>
<evidence type="ECO:0000313" key="8">
    <source>
        <dbReference type="EMBL" id="RDB70092.1"/>
    </source>
</evidence>
<evidence type="ECO:0000256" key="7">
    <source>
        <dbReference type="SAM" id="Phobius"/>
    </source>
</evidence>
<proteinExistence type="inferred from homology"/>
<comment type="subcellular location">
    <subcellularLocation>
        <location evidence="1">Cell membrane</location>
        <topology evidence="1">Multi-pass membrane protein</topology>
    </subcellularLocation>
</comment>
<comment type="similarity">
    <text evidence="2">Belongs to the NrfD family.</text>
</comment>
<protein>
    <submittedName>
        <fullName evidence="8">Polysulfide reductase</fullName>
    </submittedName>
</protein>